<dbReference type="OrthoDB" id="10347803at2759"/>
<proteinExistence type="predicted"/>
<gene>
    <name evidence="2" type="primary">LOC108825659</name>
</gene>
<protein>
    <submittedName>
        <fullName evidence="2">Uncharacterized protein LOC108825659 isoform X1</fullName>
    </submittedName>
</protein>
<reference evidence="1" key="1">
    <citation type="journal article" date="2019" name="Database">
        <title>The radish genome database (RadishGD): an integrated information resource for radish genomics.</title>
        <authorList>
            <person name="Yu H.J."/>
            <person name="Baek S."/>
            <person name="Lee Y.J."/>
            <person name="Cho A."/>
            <person name="Mun J.H."/>
        </authorList>
    </citation>
    <scope>NUCLEOTIDE SEQUENCE [LARGE SCALE GENOMIC DNA]</scope>
    <source>
        <strain evidence="1">cv. WK10039</strain>
    </source>
</reference>
<dbReference type="KEGG" id="rsz:108825659"/>
<name>A0A6J0L4U2_RAPSA</name>
<dbReference type="GeneID" id="108825659"/>
<sequence>MQANLRSVLSQVSRGGRDVGSRRNFASYLGNSEMKGGSRRRVTRQIKEKIHLFRKSMTYGYCAVMSWAIIQMFEHRRTVEIDLAERYGSKPETSFRDVLGWIRGNN</sequence>
<evidence type="ECO:0000313" key="1">
    <source>
        <dbReference type="Proteomes" id="UP000504610"/>
    </source>
</evidence>
<dbReference type="Proteomes" id="UP000504610">
    <property type="component" value="Chromosome 9"/>
</dbReference>
<keyword evidence="1" id="KW-1185">Reference proteome</keyword>
<dbReference type="AlphaFoldDB" id="A0A6J0L4U2"/>
<organism evidence="1 2">
    <name type="scientific">Raphanus sativus</name>
    <name type="common">Radish</name>
    <name type="synonym">Raphanus raphanistrum var. sativus</name>
    <dbReference type="NCBI Taxonomy" id="3726"/>
    <lineage>
        <taxon>Eukaryota</taxon>
        <taxon>Viridiplantae</taxon>
        <taxon>Streptophyta</taxon>
        <taxon>Embryophyta</taxon>
        <taxon>Tracheophyta</taxon>
        <taxon>Spermatophyta</taxon>
        <taxon>Magnoliopsida</taxon>
        <taxon>eudicotyledons</taxon>
        <taxon>Gunneridae</taxon>
        <taxon>Pentapetalae</taxon>
        <taxon>rosids</taxon>
        <taxon>malvids</taxon>
        <taxon>Brassicales</taxon>
        <taxon>Brassicaceae</taxon>
        <taxon>Brassiceae</taxon>
        <taxon>Raphanus</taxon>
    </lineage>
</organism>
<accession>A0A6J0L4U2</accession>
<dbReference type="RefSeq" id="XP_018454489.1">
    <property type="nucleotide sequence ID" value="XM_018598987.2"/>
</dbReference>
<reference evidence="2" key="2">
    <citation type="submission" date="2025-08" db="UniProtKB">
        <authorList>
            <consortium name="RefSeq"/>
        </authorList>
    </citation>
    <scope>IDENTIFICATION</scope>
    <source>
        <tissue evidence="2">Leaf</tissue>
    </source>
</reference>
<evidence type="ECO:0000313" key="2">
    <source>
        <dbReference type="RefSeq" id="XP_018454489.1"/>
    </source>
</evidence>